<organism evidence="3 4">
    <name type="scientific">Entomortierella parvispora</name>
    <dbReference type="NCBI Taxonomy" id="205924"/>
    <lineage>
        <taxon>Eukaryota</taxon>
        <taxon>Fungi</taxon>
        <taxon>Fungi incertae sedis</taxon>
        <taxon>Mucoromycota</taxon>
        <taxon>Mortierellomycotina</taxon>
        <taxon>Mortierellomycetes</taxon>
        <taxon>Mortierellales</taxon>
        <taxon>Mortierellaceae</taxon>
        <taxon>Entomortierella</taxon>
    </lineage>
</organism>
<feature type="region of interest" description="Disordered" evidence="1">
    <location>
        <begin position="561"/>
        <end position="592"/>
    </location>
</feature>
<keyword evidence="4" id="KW-1185">Reference proteome</keyword>
<dbReference type="OrthoDB" id="10267127at2759"/>
<gene>
    <name evidence="3" type="ORF">EMPS_07296</name>
</gene>
<dbReference type="Pfam" id="PF08757">
    <property type="entry name" value="CotH"/>
    <property type="match status" value="1"/>
</dbReference>
<proteinExistence type="predicted"/>
<dbReference type="InterPro" id="IPR014867">
    <property type="entry name" value="Spore_coat_CotH_CotH2/3/7"/>
</dbReference>
<reference evidence="3" key="2">
    <citation type="journal article" date="2022" name="Microbiol. Resour. Announc.">
        <title>Whole-Genome Sequence of Entomortierella parvispora E1425, a Mucoromycotan Fungus Associated with Burkholderiaceae-Related Endosymbiotic Bacteria.</title>
        <authorList>
            <person name="Herlambang A."/>
            <person name="Guo Y."/>
            <person name="Takashima Y."/>
            <person name="Narisawa K."/>
            <person name="Ohta H."/>
            <person name="Nishizawa T."/>
        </authorList>
    </citation>
    <scope>NUCLEOTIDE SEQUENCE</scope>
    <source>
        <strain evidence="3">E1425</strain>
    </source>
</reference>
<protein>
    <submittedName>
        <fullName evidence="3">Spore coat protein H</fullName>
    </submittedName>
</protein>
<name>A0A9P3HEB2_9FUNG</name>
<keyword evidence="3" id="KW-0167">Capsid protein</keyword>
<accession>A0A9P3HEB2</accession>
<feature type="chain" id="PRO_5040449260" evidence="2">
    <location>
        <begin position="17"/>
        <end position="623"/>
    </location>
</feature>
<comment type="caution">
    <text evidence="3">The sequence shown here is derived from an EMBL/GenBank/DDBJ whole genome shotgun (WGS) entry which is preliminary data.</text>
</comment>
<keyword evidence="3" id="KW-0946">Virion</keyword>
<dbReference type="EMBL" id="BQFW01000010">
    <property type="protein sequence ID" value="GJJ74938.1"/>
    <property type="molecule type" value="Genomic_DNA"/>
</dbReference>
<dbReference type="PANTHER" id="PTHR40050">
    <property type="entry name" value="INNER SPORE COAT PROTEIN H"/>
    <property type="match status" value="1"/>
</dbReference>
<evidence type="ECO:0000256" key="1">
    <source>
        <dbReference type="SAM" id="MobiDB-lite"/>
    </source>
</evidence>
<keyword evidence="2" id="KW-0732">Signal</keyword>
<evidence type="ECO:0000313" key="4">
    <source>
        <dbReference type="Proteomes" id="UP000827284"/>
    </source>
</evidence>
<feature type="compositionally biased region" description="Low complexity" evidence="1">
    <location>
        <begin position="573"/>
        <end position="592"/>
    </location>
</feature>
<evidence type="ECO:0000313" key="3">
    <source>
        <dbReference type="EMBL" id="GJJ74938.1"/>
    </source>
</evidence>
<reference evidence="3" key="1">
    <citation type="submission" date="2021-11" db="EMBL/GenBank/DDBJ databases">
        <authorList>
            <person name="Herlambang A."/>
            <person name="Guo Y."/>
            <person name="Takashima Y."/>
            <person name="Nishizawa T."/>
        </authorList>
    </citation>
    <scope>NUCLEOTIDE SEQUENCE</scope>
    <source>
        <strain evidence="3">E1425</strain>
    </source>
</reference>
<sequence>MVRLLILAACAAVALADVNFNVIGFRGADVEEYGVIINGKVTNLKTTKETYPLWSAKVAGVNAPLEYQYVRLNNKGVAGKEAKARKLPSGAVKTPNEYFDRPNTIHTLPPLPQVYENKWTRNSPLFREGYIGNLLIEGDPKQWKYLHSGGKKWWNPKPVKVKIHYIGATEDVKIEGVQLQLSGGQTRSYSKLPYKFTFPKGHELLDVEMLKLRSAETDATMIRENLYIDVLNTLGVPAPQASYVRVFFNMEPVGLYVAEEIMKEHWVKAALHTQSPSSLKPGSLWKMGADDGFRADLQWKGNKVTDYQFGNIYKQLLLGDNPKKEPMRDLIQLMLDAKNYDPKTEKDPVGYWEKRLDLEIFLRSMAMEYLGGFWDGYWRSGSNYQMYHDPTTKLWTWLPVDYDDTFGSSYPRDELGPYRNLPVKSQSALVQKLILQTPQINARFEAILKETVSYVFKPQALLPRVAAYKDMIIADVEWDRNLPRLNTNGDNEKFTVQDVAFGVAEGKKDKIGLKGWITMACQQVEKQFKFKALAGTPNKVPPRVMAQLQSPYGIPEKSAAKVEAKPALTPSNGGTTVATDDAAAAKGSSDTSVQAEKSANSAMVLKSEWSMIVATIALIVLAL</sequence>
<dbReference type="AlphaFoldDB" id="A0A9P3HEB2"/>
<feature type="signal peptide" evidence="2">
    <location>
        <begin position="1"/>
        <end position="16"/>
    </location>
</feature>
<dbReference type="PANTHER" id="PTHR40050:SF1">
    <property type="entry name" value="INNER SPORE COAT PROTEIN H"/>
    <property type="match status" value="1"/>
</dbReference>
<dbReference type="Proteomes" id="UP000827284">
    <property type="component" value="Unassembled WGS sequence"/>
</dbReference>
<evidence type="ECO:0000256" key="2">
    <source>
        <dbReference type="SAM" id="SignalP"/>
    </source>
</evidence>